<dbReference type="STRING" id="709839.TSA66_01350"/>
<name>A0A0C2BQ73_9BURK</name>
<dbReference type="InterPro" id="IPR006750">
    <property type="entry name" value="YdcZ"/>
</dbReference>
<keyword evidence="1" id="KW-1133">Transmembrane helix</keyword>
<organism evidence="2 3">
    <name type="scientific">Noviherbaspirillum autotrophicum</name>
    <dbReference type="NCBI Taxonomy" id="709839"/>
    <lineage>
        <taxon>Bacteria</taxon>
        <taxon>Pseudomonadati</taxon>
        <taxon>Pseudomonadota</taxon>
        <taxon>Betaproteobacteria</taxon>
        <taxon>Burkholderiales</taxon>
        <taxon>Oxalobacteraceae</taxon>
        <taxon>Noviherbaspirillum</taxon>
    </lineage>
</organism>
<feature type="transmembrane region" description="Helical" evidence="1">
    <location>
        <begin position="125"/>
        <end position="145"/>
    </location>
</feature>
<dbReference type="GO" id="GO:0005886">
    <property type="term" value="C:plasma membrane"/>
    <property type="evidence" value="ECO:0007669"/>
    <property type="project" value="TreeGrafter"/>
</dbReference>
<dbReference type="OrthoDB" id="9097160at2"/>
<feature type="transmembrane region" description="Helical" evidence="1">
    <location>
        <begin position="70"/>
        <end position="89"/>
    </location>
</feature>
<feature type="transmembrane region" description="Helical" evidence="1">
    <location>
        <begin position="95"/>
        <end position="113"/>
    </location>
</feature>
<proteinExistence type="predicted"/>
<keyword evidence="1" id="KW-0812">Transmembrane</keyword>
<reference evidence="2 3" key="1">
    <citation type="submission" date="2014-12" db="EMBL/GenBank/DDBJ databases">
        <title>Denitrispirillum autotrophicum gen. nov., sp. nov., Denitrifying, Facultatively Autotrophic Bacteria Isolated from Rice Paddy Soil.</title>
        <authorList>
            <person name="Ishii S."/>
            <person name="Ashida N."/>
            <person name="Ohno H."/>
            <person name="Otsuka S."/>
            <person name="Yokota A."/>
            <person name="Senoo K."/>
        </authorList>
    </citation>
    <scope>NUCLEOTIDE SEQUENCE [LARGE SCALE GENOMIC DNA]</scope>
    <source>
        <strain evidence="2 3">TSA66</strain>
    </source>
</reference>
<evidence type="ECO:0000313" key="3">
    <source>
        <dbReference type="Proteomes" id="UP000031572"/>
    </source>
</evidence>
<evidence type="ECO:0000313" key="2">
    <source>
        <dbReference type="EMBL" id="KIF83405.1"/>
    </source>
</evidence>
<sequence length="147" mass="15016">MQTWYVLLAIAAGAVLPLQVGVNSTLRQGIGSPVVAALISFAVGSACLLAYAIASRAAWPSAQMLGKLPAWAWIGGALGAYYVATAILVAPKLGAANLVCLTITAQLLASLLLDHYGLIGFAQHGINTARVAGALLLVAGTVMIVKY</sequence>
<comment type="caution">
    <text evidence="2">The sequence shown here is derived from an EMBL/GenBank/DDBJ whole genome shotgun (WGS) entry which is preliminary data.</text>
</comment>
<evidence type="ECO:0008006" key="4">
    <source>
        <dbReference type="Google" id="ProtNLM"/>
    </source>
</evidence>
<keyword evidence="1" id="KW-0472">Membrane</keyword>
<feature type="transmembrane region" description="Helical" evidence="1">
    <location>
        <begin position="34"/>
        <end position="58"/>
    </location>
</feature>
<accession>A0A0C2BQ73</accession>
<dbReference type="EMBL" id="JWJG01000028">
    <property type="protein sequence ID" value="KIF83405.1"/>
    <property type="molecule type" value="Genomic_DNA"/>
</dbReference>
<dbReference type="AlphaFoldDB" id="A0A0C2BQ73"/>
<gene>
    <name evidence="2" type="ORF">TSA66_01350</name>
</gene>
<dbReference type="Proteomes" id="UP000031572">
    <property type="component" value="Unassembled WGS sequence"/>
</dbReference>
<protein>
    <recommendedName>
        <fullName evidence="4">Integral membrane protein</fullName>
    </recommendedName>
</protein>
<evidence type="ECO:0000256" key="1">
    <source>
        <dbReference type="SAM" id="Phobius"/>
    </source>
</evidence>
<dbReference type="RefSeq" id="WP_040042033.1">
    <property type="nucleotide sequence ID" value="NZ_JWJG01000028.1"/>
</dbReference>
<dbReference type="Pfam" id="PF04657">
    <property type="entry name" value="DMT_YdcZ"/>
    <property type="match status" value="1"/>
</dbReference>
<dbReference type="PANTHER" id="PTHR34821:SF2">
    <property type="entry name" value="INNER MEMBRANE PROTEIN YDCZ"/>
    <property type="match status" value="1"/>
</dbReference>
<keyword evidence="3" id="KW-1185">Reference proteome</keyword>
<dbReference type="PANTHER" id="PTHR34821">
    <property type="entry name" value="INNER MEMBRANE PROTEIN YDCZ"/>
    <property type="match status" value="1"/>
</dbReference>